<dbReference type="NCBIfam" id="NF003589">
    <property type="entry name" value="PRK05254.1-2"/>
    <property type="match status" value="1"/>
</dbReference>
<keyword evidence="6 9" id="KW-0227">DNA damage</keyword>
<comment type="similarity">
    <text evidence="3 9 11">Belongs to the uracil-DNA glycosylase (UDG) superfamily. UNG family.</text>
</comment>
<dbReference type="InterPro" id="IPR036895">
    <property type="entry name" value="Uracil-DNA_glycosylase-like_sf"/>
</dbReference>
<dbReference type="NCBIfam" id="NF003592">
    <property type="entry name" value="PRK05254.1-5"/>
    <property type="match status" value="1"/>
</dbReference>
<dbReference type="EC" id="3.2.2.27" evidence="4 9"/>
<dbReference type="RefSeq" id="WP_099520851.1">
    <property type="nucleotide sequence ID" value="NZ_CP016808.1"/>
</dbReference>
<dbReference type="GO" id="GO:0097510">
    <property type="term" value="P:base-excision repair, AP site formation via deaminated base removal"/>
    <property type="evidence" value="ECO:0007669"/>
    <property type="project" value="TreeGrafter"/>
</dbReference>
<evidence type="ECO:0000256" key="3">
    <source>
        <dbReference type="ARBA" id="ARBA00008184"/>
    </source>
</evidence>
<dbReference type="PANTHER" id="PTHR11264">
    <property type="entry name" value="URACIL-DNA GLYCOSYLASE"/>
    <property type="match status" value="1"/>
</dbReference>
<evidence type="ECO:0000256" key="10">
    <source>
        <dbReference type="PROSITE-ProRule" id="PRU10072"/>
    </source>
</evidence>
<organism evidence="13">
    <name type="scientific">Paenibacillus sp. BIHB 4019</name>
    <dbReference type="NCBI Taxonomy" id="1870819"/>
    <lineage>
        <taxon>Bacteria</taxon>
        <taxon>Bacillati</taxon>
        <taxon>Bacillota</taxon>
        <taxon>Bacilli</taxon>
        <taxon>Bacillales</taxon>
        <taxon>Paenibacillaceae</taxon>
        <taxon>Paenibacillus</taxon>
    </lineage>
</organism>
<keyword evidence="9" id="KW-0963">Cytoplasm</keyword>
<evidence type="ECO:0000256" key="1">
    <source>
        <dbReference type="ARBA" id="ARBA00001400"/>
    </source>
</evidence>
<evidence type="ECO:0000256" key="9">
    <source>
        <dbReference type="HAMAP-Rule" id="MF_00148"/>
    </source>
</evidence>
<dbReference type="HAMAP" id="MF_00148">
    <property type="entry name" value="UDG"/>
    <property type="match status" value="1"/>
</dbReference>
<dbReference type="Pfam" id="PF03167">
    <property type="entry name" value="UDG"/>
    <property type="match status" value="1"/>
</dbReference>
<evidence type="ECO:0000259" key="12">
    <source>
        <dbReference type="SMART" id="SM00986"/>
    </source>
</evidence>
<dbReference type="GO" id="GO:0004844">
    <property type="term" value="F:uracil DNA N-glycosylase activity"/>
    <property type="evidence" value="ECO:0007669"/>
    <property type="project" value="UniProtKB-UniRule"/>
</dbReference>
<keyword evidence="8 9" id="KW-0234">DNA repair</keyword>
<evidence type="ECO:0000256" key="11">
    <source>
        <dbReference type="RuleBase" id="RU003780"/>
    </source>
</evidence>
<dbReference type="CDD" id="cd10027">
    <property type="entry name" value="UDG-F1-like"/>
    <property type="match status" value="1"/>
</dbReference>
<protein>
    <recommendedName>
        <fullName evidence="5 9">Uracil-DNA glycosylase</fullName>
        <shortName evidence="9">UDG</shortName>
        <ecNumber evidence="4 9">3.2.2.27</ecNumber>
    </recommendedName>
</protein>
<evidence type="ECO:0000256" key="7">
    <source>
        <dbReference type="ARBA" id="ARBA00022801"/>
    </source>
</evidence>
<evidence type="ECO:0000256" key="6">
    <source>
        <dbReference type="ARBA" id="ARBA00022763"/>
    </source>
</evidence>
<dbReference type="NCBIfam" id="NF003588">
    <property type="entry name" value="PRK05254.1-1"/>
    <property type="match status" value="1"/>
</dbReference>
<gene>
    <name evidence="9" type="primary">ung</name>
    <name evidence="13" type="ORF">BBD42_27840</name>
</gene>
<accession>A0A1B2DQA7</accession>
<comment type="catalytic activity">
    <reaction evidence="1 9 11">
        <text>Hydrolyzes single-stranded DNA or mismatched double-stranded DNA and polynucleotides, releasing free uracil.</text>
        <dbReference type="EC" id="3.2.2.27"/>
    </reaction>
</comment>
<dbReference type="GO" id="GO:0005737">
    <property type="term" value="C:cytoplasm"/>
    <property type="evidence" value="ECO:0007669"/>
    <property type="project" value="UniProtKB-SubCell"/>
</dbReference>
<dbReference type="InterPro" id="IPR002043">
    <property type="entry name" value="UDG_fam1"/>
</dbReference>
<dbReference type="InterPro" id="IPR005122">
    <property type="entry name" value="Uracil-DNA_glycosylase-like"/>
</dbReference>
<evidence type="ECO:0000256" key="4">
    <source>
        <dbReference type="ARBA" id="ARBA00012030"/>
    </source>
</evidence>
<dbReference type="FunFam" id="3.40.470.10:FF:000001">
    <property type="entry name" value="Uracil-DNA glycosylase"/>
    <property type="match status" value="1"/>
</dbReference>
<feature type="active site" description="Proton acceptor" evidence="9 10">
    <location>
        <position position="65"/>
    </location>
</feature>
<proteinExistence type="inferred from homology"/>
<dbReference type="SMART" id="SM00987">
    <property type="entry name" value="UreE_C"/>
    <property type="match status" value="1"/>
</dbReference>
<dbReference type="PROSITE" id="PS00130">
    <property type="entry name" value="U_DNA_GLYCOSYLASE"/>
    <property type="match status" value="1"/>
</dbReference>
<reference evidence="13" key="1">
    <citation type="submission" date="2016-08" db="EMBL/GenBank/DDBJ databases">
        <title>Complete Genome Seqeunce of Paenibacillus sp. BIHB 4019 from tea rhizoplane.</title>
        <authorList>
            <person name="Thakur R."/>
            <person name="Swarnkar M.K."/>
            <person name="Gulati A."/>
        </authorList>
    </citation>
    <scope>NUCLEOTIDE SEQUENCE [LARGE SCALE GENOMIC DNA]</scope>
    <source>
        <strain evidence="13">BIHB4019</strain>
    </source>
</reference>
<comment type="function">
    <text evidence="2 9 11">Excises uracil residues from the DNA which can arise as a result of misincorporation of dUMP residues by DNA polymerase or due to deamination of cytosine.</text>
</comment>
<dbReference type="SMART" id="SM00986">
    <property type="entry name" value="UDG"/>
    <property type="match status" value="1"/>
</dbReference>
<dbReference type="AlphaFoldDB" id="A0A1B2DQA7"/>
<dbReference type="EMBL" id="CP016808">
    <property type="protein sequence ID" value="ANY69887.1"/>
    <property type="molecule type" value="Genomic_DNA"/>
</dbReference>
<feature type="domain" description="Uracil-DNA glycosylase-like" evidence="12">
    <location>
        <begin position="50"/>
        <end position="210"/>
    </location>
</feature>
<dbReference type="InterPro" id="IPR018085">
    <property type="entry name" value="Ura-DNA_Glyclase_AS"/>
</dbReference>
<dbReference type="NCBIfam" id="NF003591">
    <property type="entry name" value="PRK05254.1-4"/>
    <property type="match status" value="1"/>
</dbReference>
<dbReference type="NCBIfam" id="TIGR00628">
    <property type="entry name" value="ung"/>
    <property type="match status" value="1"/>
</dbReference>
<sequence>MFQQLNNDWAAKLQSEFEQPYFKKLEVFLTEQYSTKTVYPKQEDVFNALNYTSYDGTRVVILGQDPYHGEGQAHGLSFSVQPGVAVPRSLGNIYKELHADLGCPIPNHGSLRAWAEQGVLLLNTVLTVEAAAANSHKKKGWETFTDRIITALNERERPVVFILWGNPAQKKLELIDTDKHKIITSVHPSPLSARGGFFGSKPFSQANGYLNELGEREIDWSIPAL</sequence>
<keyword evidence="7 9" id="KW-0378">Hydrolase</keyword>
<dbReference type="Gene3D" id="3.40.470.10">
    <property type="entry name" value="Uracil-DNA glycosylase-like domain"/>
    <property type="match status" value="1"/>
</dbReference>
<name>A0A1B2DQA7_9BACL</name>
<evidence type="ECO:0000256" key="2">
    <source>
        <dbReference type="ARBA" id="ARBA00002631"/>
    </source>
</evidence>
<evidence type="ECO:0000256" key="8">
    <source>
        <dbReference type="ARBA" id="ARBA00023204"/>
    </source>
</evidence>
<comment type="subcellular location">
    <subcellularLocation>
        <location evidence="9">Cytoplasm</location>
    </subcellularLocation>
</comment>
<dbReference type="PANTHER" id="PTHR11264:SF0">
    <property type="entry name" value="URACIL-DNA GLYCOSYLASE"/>
    <property type="match status" value="1"/>
</dbReference>
<dbReference type="SUPFAM" id="SSF52141">
    <property type="entry name" value="Uracil-DNA glycosylase-like"/>
    <property type="match status" value="1"/>
</dbReference>
<evidence type="ECO:0000256" key="5">
    <source>
        <dbReference type="ARBA" id="ARBA00018429"/>
    </source>
</evidence>
<evidence type="ECO:0000313" key="13">
    <source>
        <dbReference type="EMBL" id="ANY69887.1"/>
    </source>
</evidence>